<feature type="compositionally biased region" description="Basic and acidic residues" evidence="1">
    <location>
        <begin position="918"/>
        <end position="935"/>
    </location>
</feature>
<keyword evidence="2" id="KW-1133">Transmembrane helix</keyword>
<dbReference type="AlphaFoldDB" id="A0AA35S0H4"/>
<dbReference type="CDD" id="cd00063">
    <property type="entry name" value="FN3"/>
    <property type="match status" value="2"/>
</dbReference>
<feature type="domain" description="Fibronectin type-III" evidence="3">
    <location>
        <begin position="153"/>
        <end position="254"/>
    </location>
</feature>
<dbReference type="PANTHER" id="PTHR26391">
    <property type="entry name" value="INACTIVE TYROSINE-PROTEIN KINASE 7"/>
    <property type="match status" value="1"/>
</dbReference>
<feature type="compositionally biased region" description="Polar residues" evidence="1">
    <location>
        <begin position="793"/>
        <end position="802"/>
    </location>
</feature>
<name>A0AA35S0H4_GEOBA</name>
<organism evidence="4 5">
    <name type="scientific">Geodia barretti</name>
    <name type="common">Barrett's horny sponge</name>
    <dbReference type="NCBI Taxonomy" id="519541"/>
    <lineage>
        <taxon>Eukaryota</taxon>
        <taxon>Metazoa</taxon>
        <taxon>Porifera</taxon>
        <taxon>Demospongiae</taxon>
        <taxon>Heteroscleromorpha</taxon>
        <taxon>Tetractinellida</taxon>
        <taxon>Astrophorina</taxon>
        <taxon>Geodiidae</taxon>
        <taxon>Geodia</taxon>
    </lineage>
</organism>
<dbReference type="Proteomes" id="UP001174909">
    <property type="component" value="Unassembled WGS sequence"/>
</dbReference>
<keyword evidence="5" id="KW-1185">Reference proteome</keyword>
<feature type="compositionally biased region" description="Pro residues" evidence="1">
    <location>
        <begin position="873"/>
        <end position="883"/>
    </location>
</feature>
<evidence type="ECO:0000259" key="3">
    <source>
        <dbReference type="PROSITE" id="PS50853"/>
    </source>
</evidence>
<evidence type="ECO:0000313" key="4">
    <source>
        <dbReference type="EMBL" id="CAI8019641.1"/>
    </source>
</evidence>
<dbReference type="Gene3D" id="2.60.40.10">
    <property type="entry name" value="Immunoglobulins"/>
    <property type="match status" value="3"/>
</dbReference>
<reference evidence="4" key="1">
    <citation type="submission" date="2023-03" db="EMBL/GenBank/DDBJ databases">
        <authorList>
            <person name="Steffen K."/>
            <person name="Cardenas P."/>
        </authorList>
    </citation>
    <scope>NUCLEOTIDE SEQUENCE</scope>
</reference>
<feature type="compositionally biased region" description="Gly residues" evidence="1">
    <location>
        <begin position="831"/>
        <end position="840"/>
    </location>
</feature>
<dbReference type="PROSITE" id="PS50853">
    <property type="entry name" value="FN3"/>
    <property type="match status" value="3"/>
</dbReference>
<evidence type="ECO:0000313" key="5">
    <source>
        <dbReference type="Proteomes" id="UP001174909"/>
    </source>
</evidence>
<evidence type="ECO:0000256" key="2">
    <source>
        <dbReference type="SAM" id="Phobius"/>
    </source>
</evidence>
<feature type="region of interest" description="Disordered" evidence="1">
    <location>
        <begin position="748"/>
        <end position="985"/>
    </location>
</feature>
<sequence>MVSNIIRRRPRSMVDFHVHGVVVLLFTLSKVLCTELNLAIPESGTVIEEFASDSLQLSFFCRLLNTQGSQIVTNWFFLSEEGKAEGRGPGGLTSSDTRFNQSGDTIMAGQFQIPSNTNLTVNALATDLHNSTLSCGTADDNFIAVFTIFAYVNPSIPGNLDVILEDLSATITWETPVNLGNPKISYYTLIILDDQGNTHVNETLPAPVTTMFTMPGLLPLTNYTVTLTAVSQLAPTPVISPTASFNFSTTTTELRVSPQIREALRIEWDNIHTGGLDLISATIEYAVLTSSENATGSNSTPVDNPVVDINGGAAVLRTLPEAGLDYVFTVSTENAEGESDPSQCPPVFLAIGAPSTPDKPIARANGPVAILTLQTAKSGTGNSALPFAFSVLVYRFNETSNTSQLVSEEERFNSSEYTSNESIKIHIQDVMELNQLYRFAARAVNAFGMSEISALSDAILLNVSQPTISRVDTQQTPDGIEVSWAFLHTGGSELQLVEIFLREDRDGATLELVPGGNLSRPLSTSFMIDGSNLQAGVSYEIAVRATNDLGVSEAIVSEIQESGIGVPALPLIPTLSSSTSTSITLILSTSANGLIRPGDTLTFRLRVTTTDANGNSETSYETGEFSAEMLRNSVRLTVPAETGVSYVFSVRAENRFGSSEYSGDSESITIPEPTEGEGTDELEMREVIGIAVGVGIVVLLLLFCCVLLVGRRAIRWKKRLVWRCKTTHSTTEQKPVENRKEFPPEAFESQYEAPPDDGHTVPLRPKPTHPTGAPIEGALPLYDSLNPAGRHVSTYSSTSSRELPNPLYSGARPTSQHDSGSGVIHSKTVRGGTGGGGGGEEPLYSEAGVPPETNGGIYTEPDSRGSKLLDPFSAPPPPPPDPRTIPTASPPLKTAPLVDGSDDPKELPTYAEAGPAGSEEHLYSELPDPHRHRDTSSPTDPSHFHIPPPPPTQPPPSSTPLPSDSAEEPSYSVPSRAGSQNRTGI</sequence>
<dbReference type="SMART" id="SM00060">
    <property type="entry name" value="FN3"/>
    <property type="match status" value="5"/>
</dbReference>
<proteinExistence type="predicted"/>
<feature type="domain" description="Fibronectin type-III" evidence="3">
    <location>
        <begin position="569"/>
        <end position="673"/>
    </location>
</feature>
<feature type="domain" description="Fibronectin type-III" evidence="3">
    <location>
        <begin position="465"/>
        <end position="565"/>
    </location>
</feature>
<dbReference type="InterPro" id="IPR036116">
    <property type="entry name" value="FN3_sf"/>
</dbReference>
<keyword evidence="2" id="KW-0472">Membrane</keyword>
<evidence type="ECO:0000256" key="1">
    <source>
        <dbReference type="SAM" id="MobiDB-lite"/>
    </source>
</evidence>
<keyword evidence="2" id="KW-0812">Transmembrane</keyword>
<protein>
    <recommendedName>
        <fullName evidence="3">Fibronectin type-III domain-containing protein</fullName>
    </recommendedName>
</protein>
<gene>
    <name evidence="4" type="ORF">GBAR_LOCUS11793</name>
</gene>
<dbReference type="InterPro" id="IPR013783">
    <property type="entry name" value="Ig-like_fold"/>
</dbReference>
<dbReference type="PANTHER" id="PTHR26391:SF18">
    <property type="entry name" value="PROTEIN KINASE RECEPTOR TIE-1, PUTATIVE-RELATED"/>
    <property type="match status" value="1"/>
</dbReference>
<feature type="compositionally biased region" description="Pro residues" evidence="1">
    <location>
        <begin position="946"/>
        <end position="959"/>
    </location>
</feature>
<accession>A0AA35S0H4</accession>
<dbReference type="Pfam" id="PF00041">
    <property type="entry name" value="fn3"/>
    <property type="match status" value="1"/>
</dbReference>
<feature type="transmembrane region" description="Helical" evidence="2">
    <location>
        <begin position="687"/>
        <end position="709"/>
    </location>
</feature>
<dbReference type="InterPro" id="IPR003961">
    <property type="entry name" value="FN3_dom"/>
</dbReference>
<dbReference type="EMBL" id="CASHTH010001767">
    <property type="protein sequence ID" value="CAI8019641.1"/>
    <property type="molecule type" value="Genomic_DNA"/>
</dbReference>
<comment type="caution">
    <text evidence="4">The sequence shown here is derived from an EMBL/GenBank/DDBJ whole genome shotgun (WGS) entry which is preliminary data.</text>
</comment>
<dbReference type="SUPFAM" id="SSF49265">
    <property type="entry name" value="Fibronectin type III"/>
    <property type="match status" value="3"/>
</dbReference>